<feature type="region of interest" description="Disordered" evidence="3">
    <location>
        <begin position="207"/>
        <end position="586"/>
    </location>
</feature>
<feature type="region of interest" description="Disordered" evidence="3">
    <location>
        <begin position="1204"/>
        <end position="1226"/>
    </location>
</feature>
<dbReference type="InterPro" id="IPR035498">
    <property type="entry name" value="Caskin1/2_SAM_2"/>
</dbReference>
<evidence type="ECO:0000313" key="7">
    <source>
        <dbReference type="Proteomes" id="UP001153269"/>
    </source>
</evidence>
<proteinExistence type="predicted"/>
<dbReference type="EMBL" id="CADEAL010000106">
    <property type="protein sequence ID" value="CAB1414446.1"/>
    <property type="molecule type" value="Genomic_DNA"/>
</dbReference>
<gene>
    <name evidence="6" type="ORF">PLEPLA_LOCUS2155</name>
</gene>
<feature type="compositionally biased region" description="Pro residues" evidence="3">
    <location>
        <begin position="342"/>
        <end position="351"/>
    </location>
</feature>
<feature type="compositionally biased region" description="Low complexity" evidence="3">
    <location>
        <begin position="352"/>
        <end position="379"/>
    </location>
</feature>
<dbReference type="InterPro" id="IPR033635">
    <property type="entry name" value="ANKS1/Caskin"/>
</dbReference>
<protein>
    <recommendedName>
        <fullName evidence="5">SAM domain-containing protein</fullName>
    </recommendedName>
</protein>
<keyword evidence="1" id="KW-0677">Repeat</keyword>
<evidence type="ECO:0000256" key="1">
    <source>
        <dbReference type="ARBA" id="ARBA00022737"/>
    </source>
</evidence>
<feature type="signal peptide" evidence="4">
    <location>
        <begin position="1"/>
        <end position="18"/>
    </location>
</feature>
<dbReference type="CDD" id="cd09498">
    <property type="entry name" value="SAM_caskin1_2_repeat2"/>
    <property type="match status" value="1"/>
</dbReference>
<feature type="chain" id="PRO_5040154592" description="SAM domain-containing protein" evidence="4">
    <location>
        <begin position="19"/>
        <end position="1245"/>
    </location>
</feature>
<feature type="domain" description="SAM" evidence="5">
    <location>
        <begin position="156"/>
        <end position="202"/>
    </location>
</feature>
<sequence length="1245" mass="132463">MSQWFLSQLASSVLRVFGCSHDTAEEDERGDGASFSFEGQCSSEAVVQWLSDFQLQVYAPNFVGAGYDLPTISRMTPEDACERSTIRPVRRTPSAVVSLPPAPVHPGVHLLTPCVLEPVVTAPADLTAIGITKPGHRKKMTSEINKLSVTEWLPDQKPANLGEWLSAIGLNQYHQVLVQNGYENIDFITDITWEDLQEIGVTKLEEADAGGEATGGDAARIRRPGLPPKKPPPITQQQEVMSIDSPPPEELMSPKMSTFQDSELSSELQSAMTQPGQEVKAQRTRSVSKDHDEVTAGGGGGGTGPPKKEARTMRQQSSQGSTSSHRGSASSQGKHRHSHSQPAPPYTPPHTPTKSRTSSSSSTSSVQSTASSQSKTKPQYIHGERPHSPRSHPPQSPTHRGAPGPPPQQQQQPGVQPPHQAQPQPQPQPHPQMQGMEVRENQQPQVPLLCLPPEAELAEGEGAEPSELQKKRAHSLNRYAVSDGECDDRAARGGGEGEAEVIVSQSSKVIRAEGVKYATVTPRVSRSHSARNQDKNGNRNHSQTLALRQKKKGPPPPPPKRSSSAISSSNSNLSDANAQPATLTTTGGMLDVPYLQQRRASDLGVSVDAGVVETNSMGSVRSIAAMLEMSSIGGGAKGMAIQKNFLQVGKTSRETIGLDGEVVNRRRTISGPVTELVAAARRHQPTPSALPCPAVQPEPETTAPTVNSSSPHPPSSPHPSSGGSGSSTENLPFAEEGGLTIRRQGRGEGEGQGDGEGGPQGDGGHAQEEVAGVEATATFKRRPRGSKPPHPNGSDFTLQESSTVKRRPKSRDKEPEGYAELAAANGEPVEAGSPNTSQPVPYQNGTATMRRRPVPGGQEAGVTEQPQPHPQPQPQPNHQPLPHHQPHHQPQPQPQPNHQPQPHHQPHHQPQPQPQPQPNHQPQPQPPVTAAPRRDSVDQAAPLVNEVVLQRKPKPPVSPKPVVGQMKRGPQTPPQPANKRVPLPGPGTPGSPVEGKKIPPPVSPKPVPPPTAPKPSKLIHSMTSPPSPTPNPAPFKQHSVVTRQTSSPPSFLPSNTPSPPNAKPTSPLCQSPHTPQTPTTPLTPLTPQTPQTPATPSPTPPPVKPPRSSIGGVSVDSGMVGGGVTAPAAATSPDFCVDSLVHQKLEETSASLAAALRVVEDKILRQEDSVAEQKTTVSILDDIGSMFDDLADQLDAMLDRPSLAALEQPRSSSSSSRCNRPGRDVAVSEGVQEKWMDVIRPRTSC</sequence>
<feature type="compositionally biased region" description="Pro residues" evidence="3">
    <location>
        <begin position="867"/>
        <end position="879"/>
    </location>
</feature>
<comment type="caution">
    <text evidence="6">The sequence shown here is derived from an EMBL/GenBank/DDBJ whole genome shotgun (WGS) entry which is preliminary data.</text>
</comment>
<feature type="compositionally biased region" description="Pro residues" evidence="3">
    <location>
        <begin position="1093"/>
        <end position="1105"/>
    </location>
</feature>
<feature type="compositionally biased region" description="Low complexity" evidence="3">
    <location>
        <begin position="1072"/>
        <end position="1092"/>
    </location>
</feature>
<feature type="compositionally biased region" description="Polar residues" evidence="3">
    <location>
        <begin position="833"/>
        <end position="847"/>
    </location>
</feature>
<feature type="compositionally biased region" description="Pro residues" evidence="3">
    <location>
        <begin position="909"/>
        <end position="929"/>
    </location>
</feature>
<dbReference type="Pfam" id="PF16632">
    <property type="entry name" value="Caskin-tail"/>
    <property type="match status" value="1"/>
</dbReference>
<dbReference type="PROSITE" id="PS50105">
    <property type="entry name" value="SAM_DOMAIN"/>
    <property type="match status" value="1"/>
</dbReference>
<reference evidence="6" key="1">
    <citation type="submission" date="2020-03" db="EMBL/GenBank/DDBJ databases">
        <authorList>
            <person name="Weist P."/>
        </authorList>
    </citation>
    <scope>NUCLEOTIDE SEQUENCE</scope>
</reference>
<name>A0A9N7TL08_PLEPL</name>
<evidence type="ECO:0000256" key="3">
    <source>
        <dbReference type="SAM" id="MobiDB-lite"/>
    </source>
</evidence>
<dbReference type="AlphaFoldDB" id="A0A9N7TL08"/>
<keyword evidence="7" id="KW-1185">Reference proteome</keyword>
<dbReference type="InterPro" id="IPR013761">
    <property type="entry name" value="SAM/pointed_sf"/>
</dbReference>
<accession>A0A9N7TL08</accession>
<feature type="compositionally biased region" description="Pro residues" evidence="3">
    <location>
        <begin position="998"/>
        <end position="1013"/>
    </location>
</feature>
<feature type="compositionally biased region" description="Low complexity" evidence="3">
    <location>
        <begin position="409"/>
        <end position="423"/>
    </location>
</feature>
<feature type="compositionally biased region" description="Gly residues" evidence="3">
    <location>
        <begin position="750"/>
        <end position="764"/>
    </location>
</feature>
<feature type="compositionally biased region" description="Low complexity" evidence="3">
    <location>
        <begin position="561"/>
        <end position="578"/>
    </location>
</feature>
<feature type="compositionally biased region" description="Polar residues" evidence="3">
    <location>
        <begin position="255"/>
        <end position="276"/>
    </location>
</feature>
<dbReference type="SMART" id="SM00454">
    <property type="entry name" value="SAM"/>
    <property type="match status" value="2"/>
</dbReference>
<evidence type="ECO:0000256" key="4">
    <source>
        <dbReference type="SAM" id="SignalP"/>
    </source>
</evidence>
<dbReference type="Pfam" id="PF16907">
    <property type="entry name" value="Caskin-Pro-rich"/>
    <property type="match status" value="1"/>
</dbReference>
<dbReference type="SUPFAM" id="SSF47769">
    <property type="entry name" value="SAM/Pointed domain"/>
    <property type="match status" value="2"/>
</dbReference>
<feature type="compositionally biased region" description="Polar residues" evidence="3">
    <location>
        <begin position="1039"/>
        <end position="1055"/>
    </location>
</feature>
<feature type="region of interest" description="Disordered" evidence="3">
    <location>
        <begin position="682"/>
        <end position="1118"/>
    </location>
</feature>
<keyword evidence="2" id="KW-0040">ANK repeat</keyword>
<dbReference type="Pfam" id="PF00536">
    <property type="entry name" value="SAM_1"/>
    <property type="match status" value="1"/>
</dbReference>
<evidence type="ECO:0000256" key="2">
    <source>
        <dbReference type="ARBA" id="ARBA00023043"/>
    </source>
</evidence>
<feature type="compositionally biased region" description="Low complexity" evidence="3">
    <location>
        <begin position="442"/>
        <end position="455"/>
    </location>
</feature>
<dbReference type="Gene3D" id="1.10.150.50">
    <property type="entry name" value="Transcription Factor, Ets-1"/>
    <property type="match status" value="3"/>
</dbReference>
<feature type="compositionally biased region" description="Pro residues" evidence="3">
    <location>
        <begin position="889"/>
        <end position="899"/>
    </location>
</feature>
<evidence type="ECO:0000313" key="6">
    <source>
        <dbReference type="EMBL" id="CAB1414446.1"/>
    </source>
</evidence>
<keyword evidence="4" id="KW-0732">Signal</keyword>
<dbReference type="InterPro" id="IPR001660">
    <property type="entry name" value="SAM"/>
</dbReference>
<dbReference type="Proteomes" id="UP001153269">
    <property type="component" value="Unassembled WGS sequence"/>
</dbReference>
<organism evidence="6 7">
    <name type="scientific">Pleuronectes platessa</name>
    <name type="common">European plaice</name>
    <dbReference type="NCBI Taxonomy" id="8262"/>
    <lineage>
        <taxon>Eukaryota</taxon>
        <taxon>Metazoa</taxon>
        <taxon>Chordata</taxon>
        <taxon>Craniata</taxon>
        <taxon>Vertebrata</taxon>
        <taxon>Euteleostomi</taxon>
        <taxon>Actinopterygii</taxon>
        <taxon>Neopterygii</taxon>
        <taxon>Teleostei</taxon>
        <taxon>Neoteleostei</taxon>
        <taxon>Acanthomorphata</taxon>
        <taxon>Carangaria</taxon>
        <taxon>Pleuronectiformes</taxon>
        <taxon>Pleuronectoidei</taxon>
        <taxon>Pleuronectidae</taxon>
        <taxon>Pleuronectes</taxon>
    </lineage>
</organism>
<feature type="compositionally biased region" description="Pro residues" evidence="3">
    <location>
        <begin position="225"/>
        <end position="234"/>
    </location>
</feature>
<dbReference type="PANTHER" id="PTHR24174">
    <property type="entry name" value="ANKYRIN REPEAT AND STERILE ALPHA MOTIF DOMAIN-CONTAINING PROTEIN 1"/>
    <property type="match status" value="1"/>
</dbReference>
<feature type="compositionally biased region" description="Low complexity" evidence="3">
    <location>
        <begin position="315"/>
        <end position="332"/>
    </location>
</feature>
<dbReference type="InterPro" id="IPR032117">
    <property type="entry name" value="Caskin_C"/>
</dbReference>
<feature type="compositionally biased region" description="Low complexity" evidence="3">
    <location>
        <begin position="1106"/>
        <end position="1118"/>
    </location>
</feature>
<evidence type="ECO:0000259" key="5">
    <source>
        <dbReference type="PROSITE" id="PS50105"/>
    </source>
</evidence>
<dbReference type="PANTHER" id="PTHR24174:SF11">
    <property type="entry name" value="CASKIN-1"/>
    <property type="match status" value="1"/>
</dbReference>